<evidence type="ECO:0000313" key="3">
    <source>
        <dbReference type="Proteomes" id="UP000658258"/>
    </source>
</evidence>
<accession>A0ABQ3I8H4</accession>
<comment type="similarity">
    <text evidence="1">Belongs to the Cu-Zn superoxide dismutase family.</text>
</comment>
<protein>
    <recommendedName>
        <fullName evidence="4">CHRD domain-containing protein</fullName>
    </recommendedName>
</protein>
<organism evidence="2 3">
    <name type="scientific">Roseivirga thermotolerans</name>
    <dbReference type="NCBI Taxonomy" id="1758176"/>
    <lineage>
        <taxon>Bacteria</taxon>
        <taxon>Pseudomonadati</taxon>
        <taxon>Bacteroidota</taxon>
        <taxon>Cytophagia</taxon>
        <taxon>Cytophagales</taxon>
        <taxon>Roseivirgaceae</taxon>
        <taxon>Roseivirga</taxon>
    </lineage>
</organism>
<sequence>MKNFIIALASVLIVSACDNSGDAEFTGNQISYQLIPGNVQGNETTGTLLIRERTGGVAQIEITLNGVFNNANHPAHLHYGSLEDNGSIATMLNPVVEVDGVGQSITLLSKLENGESITYSDLLVFNGSVKIHFEASGPMKDEILGATNIGINGTQNQSYLNGDRSITLCNSQF</sequence>
<dbReference type="Proteomes" id="UP000658258">
    <property type="component" value="Unassembled WGS sequence"/>
</dbReference>
<dbReference type="PROSITE" id="PS51257">
    <property type="entry name" value="PROKAR_LIPOPROTEIN"/>
    <property type="match status" value="1"/>
</dbReference>
<evidence type="ECO:0008006" key="4">
    <source>
        <dbReference type="Google" id="ProtNLM"/>
    </source>
</evidence>
<dbReference type="EMBL" id="BNAG01000004">
    <property type="protein sequence ID" value="GHE71882.1"/>
    <property type="molecule type" value="Genomic_DNA"/>
</dbReference>
<name>A0ABQ3I8H4_9BACT</name>
<dbReference type="RefSeq" id="WP_189631105.1">
    <property type="nucleotide sequence ID" value="NZ_BNAG01000004.1"/>
</dbReference>
<proteinExistence type="inferred from homology"/>
<evidence type="ECO:0000256" key="1">
    <source>
        <dbReference type="ARBA" id="ARBA00010457"/>
    </source>
</evidence>
<keyword evidence="3" id="KW-1185">Reference proteome</keyword>
<evidence type="ECO:0000313" key="2">
    <source>
        <dbReference type="EMBL" id="GHE71882.1"/>
    </source>
</evidence>
<dbReference type="InterPro" id="IPR036423">
    <property type="entry name" value="SOD-like_Cu/Zn_dom_sf"/>
</dbReference>
<reference evidence="3" key="1">
    <citation type="journal article" date="2019" name="Int. J. Syst. Evol. Microbiol.">
        <title>The Global Catalogue of Microorganisms (GCM) 10K type strain sequencing project: providing services to taxonomists for standard genome sequencing and annotation.</title>
        <authorList>
            <consortium name="The Broad Institute Genomics Platform"/>
            <consortium name="The Broad Institute Genome Sequencing Center for Infectious Disease"/>
            <person name="Wu L."/>
            <person name="Ma J."/>
        </authorList>
    </citation>
    <scope>NUCLEOTIDE SEQUENCE [LARGE SCALE GENOMIC DNA]</scope>
    <source>
        <strain evidence="3">CGMCC 1.15111</strain>
    </source>
</reference>
<dbReference type="SUPFAM" id="SSF49329">
    <property type="entry name" value="Cu,Zn superoxide dismutase-like"/>
    <property type="match status" value="1"/>
</dbReference>
<gene>
    <name evidence="2" type="ORF">GCM10011340_30010</name>
</gene>
<comment type="caution">
    <text evidence="2">The sequence shown here is derived from an EMBL/GenBank/DDBJ whole genome shotgun (WGS) entry which is preliminary data.</text>
</comment>